<name>A0ABZ1YIJ3_9NOCA</name>
<evidence type="ECO:0000313" key="2">
    <source>
        <dbReference type="Proteomes" id="UP001432062"/>
    </source>
</evidence>
<sequence length="62" mass="6888">MQFEVGQLVRIGQHGISVFRVVEVEDDRASIEPTIETALNRYPVSYPISDLMPHDGATETGD</sequence>
<dbReference type="EMBL" id="CP109441">
    <property type="protein sequence ID" value="WUV42858.1"/>
    <property type="molecule type" value="Genomic_DNA"/>
</dbReference>
<protein>
    <submittedName>
        <fullName evidence="1">Uncharacterized protein</fullName>
    </submittedName>
</protein>
<evidence type="ECO:0000313" key="1">
    <source>
        <dbReference type="EMBL" id="WUV42858.1"/>
    </source>
</evidence>
<gene>
    <name evidence="1" type="ORF">OG563_26810</name>
</gene>
<organism evidence="1 2">
    <name type="scientific">Nocardia vinacea</name>
    <dbReference type="NCBI Taxonomy" id="96468"/>
    <lineage>
        <taxon>Bacteria</taxon>
        <taxon>Bacillati</taxon>
        <taxon>Actinomycetota</taxon>
        <taxon>Actinomycetes</taxon>
        <taxon>Mycobacteriales</taxon>
        <taxon>Nocardiaceae</taxon>
        <taxon>Nocardia</taxon>
    </lineage>
</organism>
<reference evidence="1" key="1">
    <citation type="submission" date="2022-10" db="EMBL/GenBank/DDBJ databases">
        <title>The complete genomes of actinobacterial strains from the NBC collection.</title>
        <authorList>
            <person name="Joergensen T.S."/>
            <person name="Alvarez Arevalo M."/>
            <person name="Sterndorff E.B."/>
            <person name="Faurdal D."/>
            <person name="Vuksanovic O."/>
            <person name="Mourched A.-S."/>
            <person name="Charusanti P."/>
            <person name="Shaw S."/>
            <person name="Blin K."/>
            <person name="Weber T."/>
        </authorList>
    </citation>
    <scope>NUCLEOTIDE SEQUENCE</scope>
    <source>
        <strain evidence="1">NBC_01482</strain>
    </source>
</reference>
<keyword evidence="2" id="KW-1185">Reference proteome</keyword>
<dbReference type="Proteomes" id="UP001432062">
    <property type="component" value="Chromosome"/>
</dbReference>
<dbReference type="RefSeq" id="WP_329405476.1">
    <property type="nucleotide sequence ID" value="NZ_CP109441.1"/>
</dbReference>
<proteinExistence type="predicted"/>
<accession>A0ABZ1YIJ3</accession>